<dbReference type="SUPFAM" id="SSF56112">
    <property type="entry name" value="Protein kinase-like (PK-like)"/>
    <property type="match status" value="1"/>
</dbReference>
<dbReference type="Gene3D" id="1.10.510.10">
    <property type="entry name" value="Transferase(Phosphotransferase) domain 1"/>
    <property type="match status" value="1"/>
</dbReference>
<evidence type="ECO:0000256" key="8">
    <source>
        <dbReference type="ARBA" id="ARBA00022729"/>
    </source>
</evidence>
<dbReference type="InterPro" id="IPR011009">
    <property type="entry name" value="Kinase-like_dom_sf"/>
</dbReference>
<keyword evidence="5" id="KW-0433">Leucine-rich repeat</keyword>
<dbReference type="PROSITE" id="PS50011">
    <property type="entry name" value="PROTEIN_KINASE_DOM"/>
    <property type="match status" value="1"/>
</dbReference>
<keyword evidence="3" id="KW-1003">Cell membrane</keyword>
<evidence type="ECO:0000256" key="11">
    <source>
        <dbReference type="ARBA" id="ARBA00022777"/>
    </source>
</evidence>
<keyword evidence="15" id="KW-0325">Glycoprotein</keyword>
<keyword evidence="13" id="KW-1133">Transmembrane helix</keyword>
<evidence type="ECO:0000256" key="12">
    <source>
        <dbReference type="ARBA" id="ARBA00022840"/>
    </source>
</evidence>
<sequence>MEVNLVMIHNFAGNKFTSPIPKFPITPERSEKKINYAFLAGDNKLSGPLFGKLSLNSLIFFDASENNIFGSIPQSIGELKSLVLLDLSGNKLNGVIPHGRANLRPNCSFAQQQHTVRADPHRFPSSDTREITVFNDIGVQLTYKSVVQANGNFNASNYIGNGGFGSTYKTEISPGTLLAVKRLTVEMCQGVPQFHAETRTLGRIRHPNLVTLIGYHANEAHMFLIYNYLPGGNLKKIVLERVRKEIGLRILLKIALDIASALAYLHDQCCLDFWELLKPRNNWHSRNFGYVAPEYALTCRVSEKANVYSHDGFNIISWASMLQKQGQEEDIFTANLWDTGPRDSLMGMLDLAIICTVDSSSTMP</sequence>
<dbReference type="InterPro" id="IPR001611">
    <property type="entry name" value="Leu-rich_rpt"/>
</dbReference>
<evidence type="ECO:0000256" key="3">
    <source>
        <dbReference type="ARBA" id="ARBA00022475"/>
    </source>
</evidence>
<dbReference type="GO" id="GO:0005886">
    <property type="term" value="C:plasma membrane"/>
    <property type="evidence" value="ECO:0007669"/>
    <property type="project" value="UniProtKB-SubCell"/>
</dbReference>
<dbReference type="SUPFAM" id="SSF52058">
    <property type="entry name" value="L domain-like"/>
    <property type="match status" value="1"/>
</dbReference>
<keyword evidence="9" id="KW-0677">Repeat</keyword>
<keyword evidence="7" id="KW-0812">Transmembrane</keyword>
<keyword evidence="11 20" id="KW-0418">Kinase</keyword>
<dbReference type="FunFam" id="3.30.200.20:FF:000260">
    <property type="entry name" value="LRR receptor-like serine/threonine-protein kinase RPK2"/>
    <property type="match status" value="1"/>
</dbReference>
<keyword evidence="21" id="KW-1185">Reference proteome</keyword>
<dbReference type="Pfam" id="PF07714">
    <property type="entry name" value="PK_Tyr_Ser-Thr"/>
    <property type="match status" value="1"/>
</dbReference>
<feature type="domain" description="Protein kinase" evidence="19">
    <location>
        <begin position="153"/>
        <end position="364"/>
    </location>
</feature>
<dbReference type="GO" id="GO:0006950">
    <property type="term" value="P:response to stress"/>
    <property type="evidence" value="ECO:0007669"/>
    <property type="project" value="UniProtKB-ARBA"/>
</dbReference>
<dbReference type="PANTHER" id="PTHR48056:SF63">
    <property type="entry name" value="PROTEIN KINASE DOMAIN-CONTAINING PROTEIN"/>
    <property type="match status" value="1"/>
</dbReference>
<evidence type="ECO:0000256" key="13">
    <source>
        <dbReference type="ARBA" id="ARBA00022989"/>
    </source>
</evidence>
<feature type="binding site" evidence="18">
    <location>
        <position position="181"/>
    </location>
    <ligand>
        <name>ATP</name>
        <dbReference type="ChEBI" id="CHEBI:30616"/>
    </ligand>
</feature>
<dbReference type="AlphaFoldDB" id="A0A7J0GJC2"/>
<protein>
    <recommendedName>
        <fullName evidence="2">non-specific serine/threonine protein kinase</fullName>
        <ecNumber evidence="2">2.7.11.1</ecNumber>
    </recommendedName>
</protein>
<evidence type="ECO:0000256" key="16">
    <source>
        <dbReference type="ARBA" id="ARBA00047899"/>
    </source>
</evidence>
<evidence type="ECO:0000256" key="15">
    <source>
        <dbReference type="ARBA" id="ARBA00023180"/>
    </source>
</evidence>
<evidence type="ECO:0000313" key="20">
    <source>
        <dbReference type="EMBL" id="GFZ10913.1"/>
    </source>
</evidence>
<dbReference type="PANTHER" id="PTHR48056">
    <property type="entry name" value="LRR RECEPTOR-LIKE SERINE/THREONINE-PROTEIN KINASE-RELATED"/>
    <property type="match status" value="1"/>
</dbReference>
<organism evidence="20 21">
    <name type="scientific">Actinidia rufa</name>
    <dbReference type="NCBI Taxonomy" id="165716"/>
    <lineage>
        <taxon>Eukaryota</taxon>
        <taxon>Viridiplantae</taxon>
        <taxon>Streptophyta</taxon>
        <taxon>Embryophyta</taxon>
        <taxon>Tracheophyta</taxon>
        <taxon>Spermatophyta</taxon>
        <taxon>Magnoliopsida</taxon>
        <taxon>eudicotyledons</taxon>
        <taxon>Gunneridae</taxon>
        <taxon>Pentapetalae</taxon>
        <taxon>asterids</taxon>
        <taxon>Ericales</taxon>
        <taxon>Actinidiaceae</taxon>
        <taxon>Actinidia</taxon>
    </lineage>
</organism>
<accession>A0A7J0GJC2</accession>
<keyword evidence="20" id="KW-0675">Receptor</keyword>
<evidence type="ECO:0000256" key="5">
    <source>
        <dbReference type="ARBA" id="ARBA00022614"/>
    </source>
</evidence>
<dbReference type="GO" id="GO:0005524">
    <property type="term" value="F:ATP binding"/>
    <property type="evidence" value="ECO:0007669"/>
    <property type="project" value="UniProtKB-UniRule"/>
</dbReference>
<reference evidence="20 21" key="1">
    <citation type="submission" date="2019-07" db="EMBL/GenBank/DDBJ databases">
        <title>De Novo Assembly of kiwifruit Actinidia rufa.</title>
        <authorList>
            <person name="Sugita-Konishi S."/>
            <person name="Sato K."/>
            <person name="Mori E."/>
            <person name="Abe Y."/>
            <person name="Kisaki G."/>
            <person name="Hamano K."/>
            <person name="Suezawa K."/>
            <person name="Otani M."/>
            <person name="Fukuda T."/>
            <person name="Manabe T."/>
            <person name="Gomi K."/>
            <person name="Tabuchi M."/>
            <person name="Akimitsu K."/>
            <person name="Kataoka I."/>
        </authorList>
    </citation>
    <scope>NUCLEOTIDE SEQUENCE [LARGE SCALE GENOMIC DNA]</scope>
    <source>
        <strain evidence="21">cv. Fuchu</strain>
    </source>
</reference>
<dbReference type="InterPro" id="IPR050647">
    <property type="entry name" value="Plant_LRR-RLKs"/>
</dbReference>
<keyword evidence="6" id="KW-0808">Transferase</keyword>
<dbReference type="OrthoDB" id="1896041at2759"/>
<evidence type="ECO:0000256" key="1">
    <source>
        <dbReference type="ARBA" id="ARBA00004251"/>
    </source>
</evidence>
<comment type="catalytic activity">
    <reaction evidence="16">
        <text>L-threonyl-[protein] + ATP = O-phospho-L-threonyl-[protein] + ADP + H(+)</text>
        <dbReference type="Rhea" id="RHEA:46608"/>
        <dbReference type="Rhea" id="RHEA-COMP:11060"/>
        <dbReference type="Rhea" id="RHEA-COMP:11605"/>
        <dbReference type="ChEBI" id="CHEBI:15378"/>
        <dbReference type="ChEBI" id="CHEBI:30013"/>
        <dbReference type="ChEBI" id="CHEBI:30616"/>
        <dbReference type="ChEBI" id="CHEBI:61977"/>
        <dbReference type="ChEBI" id="CHEBI:456216"/>
        <dbReference type="EC" id="2.7.11.1"/>
    </reaction>
</comment>
<dbReference type="Gene3D" id="3.80.10.10">
    <property type="entry name" value="Ribonuclease Inhibitor"/>
    <property type="match status" value="1"/>
</dbReference>
<dbReference type="InterPro" id="IPR017441">
    <property type="entry name" value="Protein_kinase_ATP_BS"/>
</dbReference>
<evidence type="ECO:0000256" key="18">
    <source>
        <dbReference type="PROSITE-ProRule" id="PRU10141"/>
    </source>
</evidence>
<dbReference type="PROSITE" id="PS00107">
    <property type="entry name" value="PROTEIN_KINASE_ATP"/>
    <property type="match status" value="1"/>
</dbReference>
<comment type="caution">
    <text evidence="20">The sequence shown here is derived from an EMBL/GenBank/DDBJ whole genome shotgun (WGS) entry which is preliminary data.</text>
</comment>
<evidence type="ECO:0000256" key="4">
    <source>
        <dbReference type="ARBA" id="ARBA00022527"/>
    </source>
</evidence>
<evidence type="ECO:0000256" key="7">
    <source>
        <dbReference type="ARBA" id="ARBA00022692"/>
    </source>
</evidence>
<evidence type="ECO:0000256" key="2">
    <source>
        <dbReference type="ARBA" id="ARBA00012513"/>
    </source>
</evidence>
<dbReference type="EC" id="2.7.11.1" evidence="2"/>
<dbReference type="EMBL" id="BJWL01000022">
    <property type="protein sequence ID" value="GFZ10913.1"/>
    <property type="molecule type" value="Genomic_DNA"/>
</dbReference>
<evidence type="ECO:0000256" key="10">
    <source>
        <dbReference type="ARBA" id="ARBA00022741"/>
    </source>
</evidence>
<keyword evidence="4" id="KW-0723">Serine/threonine-protein kinase</keyword>
<keyword evidence="10 18" id="KW-0547">Nucleotide-binding</keyword>
<keyword evidence="8" id="KW-0732">Signal</keyword>
<keyword evidence="14" id="KW-0472">Membrane</keyword>
<comment type="catalytic activity">
    <reaction evidence="17">
        <text>L-seryl-[protein] + ATP = O-phospho-L-seryl-[protein] + ADP + H(+)</text>
        <dbReference type="Rhea" id="RHEA:17989"/>
        <dbReference type="Rhea" id="RHEA-COMP:9863"/>
        <dbReference type="Rhea" id="RHEA-COMP:11604"/>
        <dbReference type="ChEBI" id="CHEBI:15378"/>
        <dbReference type="ChEBI" id="CHEBI:29999"/>
        <dbReference type="ChEBI" id="CHEBI:30616"/>
        <dbReference type="ChEBI" id="CHEBI:83421"/>
        <dbReference type="ChEBI" id="CHEBI:456216"/>
        <dbReference type="EC" id="2.7.11.1"/>
    </reaction>
</comment>
<dbReference type="InterPro" id="IPR032675">
    <property type="entry name" value="LRR_dom_sf"/>
</dbReference>
<evidence type="ECO:0000256" key="6">
    <source>
        <dbReference type="ARBA" id="ARBA00022679"/>
    </source>
</evidence>
<dbReference type="Pfam" id="PF00560">
    <property type="entry name" value="LRR_1"/>
    <property type="match status" value="1"/>
</dbReference>
<proteinExistence type="predicted"/>
<dbReference type="Proteomes" id="UP000585474">
    <property type="component" value="Unassembled WGS sequence"/>
</dbReference>
<dbReference type="GO" id="GO:0004674">
    <property type="term" value="F:protein serine/threonine kinase activity"/>
    <property type="evidence" value="ECO:0007669"/>
    <property type="project" value="UniProtKB-KW"/>
</dbReference>
<evidence type="ECO:0000256" key="14">
    <source>
        <dbReference type="ARBA" id="ARBA00023136"/>
    </source>
</evidence>
<keyword evidence="12 18" id="KW-0067">ATP-binding</keyword>
<evidence type="ECO:0000259" key="19">
    <source>
        <dbReference type="PROSITE" id="PS50011"/>
    </source>
</evidence>
<evidence type="ECO:0000256" key="9">
    <source>
        <dbReference type="ARBA" id="ARBA00022737"/>
    </source>
</evidence>
<name>A0A7J0GJC2_9ERIC</name>
<gene>
    <name evidence="20" type="ORF">Acr_22g0003110</name>
</gene>
<evidence type="ECO:0000256" key="17">
    <source>
        <dbReference type="ARBA" id="ARBA00048679"/>
    </source>
</evidence>
<dbReference type="InterPro" id="IPR000719">
    <property type="entry name" value="Prot_kinase_dom"/>
</dbReference>
<dbReference type="InterPro" id="IPR001245">
    <property type="entry name" value="Ser-Thr/Tyr_kinase_cat_dom"/>
</dbReference>
<comment type="subcellular location">
    <subcellularLocation>
        <location evidence="1">Cell membrane</location>
        <topology evidence="1">Single-pass type I membrane protein</topology>
    </subcellularLocation>
</comment>
<evidence type="ECO:0000313" key="21">
    <source>
        <dbReference type="Proteomes" id="UP000585474"/>
    </source>
</evidence>